<evidence type="ECO:0000313" key="2">
    <source>
        <dbReference type="Proteomes" id="UP000434870"/>
    </source>
</evidence>
<feature type="non-terminal residue" evidence="1">
    <location>
        <position position="167"/>
    </location>
</feature>
<reference evidence="1 2" key="1">
    <citation type="submission" date="2019-09" db="EMBL/GenBank/DDBJ databases">
        <title>Genome of Aliivibrio finisterrensis LMG 23869 (type strain).</title>
        <authorList>
            <person name="Bowman J.P."/>
        </authorList>
    </citation>
    <scope>NUCLEOTIDE SEQUENCE [LARGE SCALE GENOMIC DNA]</scope>
    <source>
        <strain evidence="1 2">LMG 23869</strain>
    </source>
</reference>
<dbReference type="Gene3D" id="2.60.40.2700">
    <property type="match status" value="1"/>
</dbReference>
<dbReference type="RefSeq" id="WP_151656910.1">
    <property type="nucleotide sequence ID" value="NZ_WBVP01000090.1"/>
</dbReference>
<protein>
    <submittedName>
        <fullName evidence="1">Uncharacterized protein</fullName>
    </submittedName>
</protein>
<dbReference type="AlphaFoldDB" id="A0A6N6RNH3"/>
<dbReference type="Proteomes" id="UP000434870">
    <property type="component" value="Unassembled WGS sequence"/>
</dbReference>
<accession>A0A6N6RNH3</accession>
<sequence length="167" mass="18040">MSVSLNQQDISLLAQSGLSVDYQWRSGELGGSWTDILGATDSNYVAQTTDVGDTLQLCLTLTDGTSSESESVCSYPSQAVTDNTTGYALRTVYLKLDSLSDTLSLRDASQTWLDNLLTTENLTATYQWYRIPQDGSIDSGGAPVGMGSNDYTLMTPVDVGYQHALRV</sequence>
<evidence type="ECO:0000313" key="1">
    <source>
        <dbReference type="EMBL" id="KAB2822863.1"/>
    </source>
</evidence>
<dbReference type="EMBL" id="WBVP01000090">
    <property type="protein sequence ID" value="KAB2822863.1"/>
    <property type="molecule type" value="Genomic_DNA"/>
</dbReference>
<name>A0A6N6RNH3_9GAMM</name>
<organism evidence="1 2">
    <name type="scientific">Aliivibrio finisterrensis</name>
    <dbReference type="NCBI Taxonomy" id="511998"/>
    <lineage>
        <taxon>Bacteria</taxon>
        <taxon>Pseudomonadati</taxon>
        <taxon>Pseudomonadota</taxon>
        <taxon>Gammaproteobacteria</taxon>
        <taxon>Vibrionales</taxon>
        <taxon>Vibrionaceae</taxon>
        <taxon>Aliivibrio</taxon>
    </lineage>
</organism>
<comment type="caution">
    <text evidence="1">The sequence shown here is derived from an EMBL/GenBank/DDBJ whole genome shotgun (WGS) entry which is preliminary data.</text>
</comment>
<proteinExistence type="predicted"/>
<gene>
    <name evidence="1" type="ORF">F8B77_17355</name>
</gene>